<keyword evidence="3" id="KW-1185">Reference proteome</keyword>
<name>A0A9N9CB77_9GLOM</name>
<feature type="compositionally biased region" description="Basic residues" evidence="1">
    <location>
        <begin position="73"/>
        <end position="83"/>
    </location>
</feature>
<comment type="caution">
    <text evidence="2">The sequence shown here is derived from an EMBL/GenBank/DDBJ whole genome shotgun (WGS) entry which is preliminary data.</text>
</comment>
<accession>A0A9N9CB77</accession>
<evidence type="ECO:0000256" key="1">
    <source>
        <dbReference type="SAM" id="MobiDB-lite"/>
    </source>
</evidence>
<evidence type="ECO:0000313" key="3">
    <source>
        <dbReference type="Proteomes" id="UP000789831"/>
    </source>
</evidence>
<organism evidence="2 3">
    <name type="scientific">Ambispora gerdemannii</name>
    <dbReference type="NCBI Taxonomy" id="144530"/>
    <lineage>
        <taxon>Eukaryota</taxon>
        <taxon>Fungi</taxon>
        <taxon>Fungi incertae sedis</taxon>
        <taxon>Mucoromycota</taxon>
        <taxon>Glomeromycotina</taxon>
        <taxon>Glomeromycetes</taxon>
        <taxon>Archaeosporales</taxon>
        <taxon>Ambisporaceae</taxon>
        <taxon>Ambispora</taxon>
    </lineage>
</organism>
<proteinExistence type="predicted"/>
<dbReference type="EMBL" id="CAJVPL010001925">
    <property type="protein sequence ID" value="CAG8592797.1"/>
    <property type="molecule type" value="Genomic_DNA"/>
</dbReference>
<protein>
    <submittedName>
        <fullName evidence="2">13387_t:CDS:1</fullName>
    </submittedName>
</protein>
<dbReference type="AlphaFoldDB" id="A0A9N9CB77"/>
<feature type="compositionally biased region" description="Basic residues" evidence="1">
    <location>
        <begin position="34"/>
        <end position="44"/>
    </location>
</feature>
<feature type="region of interest" description="Disordered" evidence="1">
    <location>
        <begin position="34"/>
        <end position="111"/>
    </location>
</feature>
<sequence>RTLSPQQQKGTSKLLHCIKCLDHGCDISDRKLPILRKSAKMRRKLTSDNQETTAPTKPQPPTKETRNSTQNGKRAKSWKKRPTGKFPLTNASNQNVTDNLKNSRPNVKNSR</sequence>
<dbReference type="Proteomes" id="UP000789831">
    <property type="component" value="Unassembled WGS sequence"/>
</dbReference>
<feature type="compositionally biased region" description="Polar residues" evidence="1">
    <location>
        <begin position="89"/>
        <end position="111"/>
    </location>
</feature>
<feature type="non-terminal residue" evidence="2">
    <location>
        <position position="1"/>
    </location>
</feature>
<reference evidence="2" key="1">
    <citation type="submission" date="2021-06" db="EMBL/GenBank/DDBJ databases">
        <authorList>
            <person name="Kallberg Y."/>
            <person name="Tangrot J."/>
            <person name="Rosling A."/>
        </authorList>
    </citation>
    <scope>NUCLEOTIDE SEQUENCE</scope>
    <source>
        <strain evidence="2">MT106</strain>
    </source>
</reference>
<evidence type="ECO:0000313" key="2">
    <source>
        <dbReference type="EMBL" id="CAG8592797.1"/>
    </source>
</evidence>
<gene>
    <name evidence="2" type="ORF">AGERDE_LOCUS8693</name>
</gene>